<keyword evidence="3" id="KW-0106">Calcium</keyword>
<dbReference type="GO" id="GO:0005509">
    <property type="term" value="F:calcium ion binding"/>
    <property type="evidence" value="ECO:0007669"/>
    <property type="project" value="UniProtKB-UniRule"/>
</dbReference>
<proteinExistence type="predicted"/>
<feature type="domain" description="Cadherin" evidence="5">
    <location>
        <begin position="95"/>
        <end position="138"/>
    </location>
</feature>
<reference evidence="6 7" key="1">
    <citation type="submission" date="2014-03" db="EMBL/GenBank/DDBJ databases">
        <title>Draft genome of the hookworm Oesophagostomum dentatum.</title>
        <authorList>
            <person name="Mitreva M."/>
        </authorList>
    </citation>
    <scope>NUCLEOTIDE SEQUENCE [LARGE SCALE GENOMIC DNA]</scope>
    <source>
        <strain evidence="6 7">OD-Hann</strain>
    </source>
</reference>
<keyword evidence="7" id="KW-1185">Reference proteome</keyword>
<dbReference type="PROSITE" id="PS00232">
    <property type="entry name" value="CADHERIN_1"/>
    <property type="match status" value="1"/>
</dbReference>
<feature type="region of interest" description="Disordered" evidence="4">
    <location>
        <begin position="1"/>
        <end position="40"/>
    </location>
</feature>
<dbReference type="OrthoDB" id="6252479at2759"/>
<dbReference type="InterPro" id="IPR002126">
    <property type="entry name" value="Cadherin-like_dom"/>
</dbReference>
<dbReference type="GO" id="GO:0007156">
    <property type="term" value="P:homophilic cell adhesion via plasma membrane adhesion molecules"/>
    <property type="evidence" value="ECO:0007669"/>
    <property type="project" value="InterPro"/>
</dbReference>
<evidence type="ECO:0000259" key="5">
    <source>
        <dbReference type="PROSITE" id="PS50268"/>
    </source>
</evidence>
<protein>
    <recommendedName>
        <fullName evidence="5">Cadherin domain-containing protein</fullName>
    </recommendedName>
</protein>
<dbReference type="AlphaFoldDB" id="A0A0B1T7X1"/>
<gene>
    <name evidence="6" type="ORF">OESDEN_06741</name>
</gene>
<comment type="subcellular location">
    <subcellularLocation>
        <location evidence="1">Membrane</location>
    </subcellularLocation>
</comment>
<organism evidence="6 7">
    <name type="scientific">Oesophagostomum dentatum</name>
    <name type="common">Nodular worm</name>
    <dbReference type="NCBI Taxonomy" id="61180"/>
    <lineage>
        <taxon>Eukaryota</taxon>
        <taxon>Metazoa</taxon>
        <taxon>Ecdysozoa</taxon>
        <taxon>Nematoda</taxon>
        <taxon>Chromadorea</taxon>
        <taxon>Rhabditida</taxon>
        <taxon>Rhabditina</taxon>
        <taxon>Rhabditomorpha</taxon>
        <taxon>Strongyloidea</taxon>
        <taxon>Strongylidae</taxon>
        <taxon>Oesophagostomum</taxon>
    </lineage>
</organism>
<evidence type="ECO:0000256" key="4">
    <source>
        <dbReference type="SAM" id="MobiDB-lite"/>
    </source>
</evidence>
<accession>A0A0B1T7X1</accession>
<dbReference type="Proteomes" id="UP000053660">
    <property type="component" value="Unassembled WGS sequence"/>
</dbReference>
<dbReference type="InterPro" id="IPR020894">
    <property type="entry name" value="Cadherin_CS"/>
</dbReference>
<dbReference type="PROSITE" id="PS50268">
    <property type="entry name" value="CADHERIN_2"/>
    <property type="match status" value="1"/>
</dbReference>
<evidence type="ECO:0000256" key="1">
    <source>
        <dbReference type="ARBA" id="ARBA00004370"/>
    </source>
</evidence>
<sequence length="171" mass="18556">MSPLLEIDGRRTMQDESGAEPTANSADHDDDPRSPPSPRVTFAGGPCWHTLAHRGAWSAALRLGHLALEWTISCGCSSAHPAADAMPRDAPAACPLDYEDAAQRDGFQLRVRVSDGLHDATSSIFVQLVDENDHPPDIVGPAEVRIFEDVPRNTIVARFNVSDRDANDHAR</sequence>
<keyword evidence="2" id="KW-0472">Membrane</keyword>
<evidence type="ECO:0000256" key="3">
    <source>
        <dbReference type="PROSITE-ProRule" id="PRU00043"/>
    </source>
</evidence>
<name>A0A0B1T7X1_OESDE</name>
<evidence type="ECO:0000313" key="7">
    <source>
        <dbReference type="Proteomes" id="UP000053660"/>
    </source>
</evidence>
<dbReference type="EMBL" id="KN550813">
    <property type="protein sequence ID" value="KHJ93354.1"/>
    <property type="molecule type" value="Genomic_DNA"/>
</dbReference>
<dbReference type="GO" id="GO:0005886">
    <property type="term" value="C:plasma membrane"/>
    <property type="evidence" value="ECO:0007669"/>
    <property type="project" value="InterPro"/>
</dbReference>
<evidence type="ECO:0000313" key="6">
    <source>
        <dbReference type="EMBL" id="KHJ93354.1"/>
    </source>
</evidence>
<evidence type="ECO:0000256" key="2">
    <source>
        <dbReference type="ARBA" id="ARBA00023136"/>
    </source>
</evidence>